<keyword evidence="9 13" id="KW-0675">Receptor</keyword>
<evidence type="ECO:0000256" key="7">
    <source>
        <dbReference type="ARBA" id="ARBA00023040"/>
    </source>
</evidence>
<evidence type="ECO:0000256" key="10">
    <source>
        <dbReference type="ARBA" id="ARBA00023180"/>
    </source>
</evidence>
<evidence type="ECO:0000256" key="5">
    <source>
        <dbReference type="ARBA" id="ARBA00022692"/>
    </source>
</evidence>
<comment type="subcellular location">
    <subcellularLocation>
        <location evidence="1 13">Membrane</location>
        <topology evidence="1 13">Multi-pass membrane protein</topology>
    </subcellularLocation>
</comment>
<evidence type="ECO:0000313" key="16">
    <source>
        <dbReference type="Proteomes" id="UP001152836"/>
    </source>
</evidence>
<evidence type="ECO:0000256" key="8">
    <source>
        <dbReference type="ARBA" id="ARBA00023136"/>
    </source>
</evidence>
<name>A0AAU9Z3X1_PHORO</name>
<dbReference type="EMBL" id="CALSGD010001394">
    <property type="protein sequence ID" value="CAH6787404.1"/>
    <property type="molecule type" value="Genomic_DNA"/>
</dbReference>
<reference evidence="15" key="1">
    <citation type="submission" date="2022-06" db="EMBL/GenBank/DDBJ databases">
        <authorList>
            <person name="Andreotti S."/>
            <person name="Wyler E."/>
        </authorList>
    </citation>
    <scope>NUCLEOTIDE SEQUENCE</scope>
</reference>
<evidence type="ECO:0000256" key="14">
    <source>
        <dbReference type="SAM" id="Phobius"/>
    </source>
</evidence>
<accession>A0AAU9Z3X1</accession>
<keyword evidence="8 13" id="KW-0472">Membrane</keyword>
<dbReference type="InterPro" id="IPR007960">
    <property type="entry name" value="TAS2R"/>
</dbReference>
<keyword evidence="11 13" id="KW-0807">Transducer</keyword>
<evidence type="ECO:0000256" key="2">
    <source>
        <dbReference type="ARBA" id="ARBA00007376"/>
    </source>
</evidence>
<dbReference type="PANTHER" id="PTHR11394">
    <property type="entry name" value="TASTE RECEPTOR TYPE 2"/>
    <property type="match status" value="1"/>
</dbReference>
<feature type="transmembrane region" description="Helical" evidence="14">
    <location>
        <begin position="256"/>
        <end position="278"/>
    </location>
</feature>
<evidence type="ECO:0000256" key="9">
    <source>
        <dbReference type="ARBA" id="ARBA00023170"/>
    </source>
</evidence>
<gene>
    <name evidence="15" type="primary">Tas2r119</name>
    <name evidence="15" type="ORF">PHOROB_LOCUS5285</name>
</gene>
<keyword evidence="5 13" id="KW-0812">Transmembrane</keyword>
<feature type="transmembrane region" description="Helical" evidence="14">
    <location>
        <begin position="125"/>
        <end position="143"/>
    </location>
</feature>
<evidence type="ECO:0000256" key="1">
    <source>
        <dbReference type="ARBA" id="ARBA00004141"/>
    </source>
</evidence>
<proteinExistence type="inferred from homology"/>
<evidence type="ECO:0000256" key="6">
    <source>
        <dbReference type="ARBA" id="ARBA00022989"/>
    </source>
</evidence>
<comment type="similarity">
    <text evidence="2 12">Belongs to the G-protein coupled receptor T2R family.</text>
</comment>
<evidence type="ECO:0000313" key="15">
    <source>
        <dbReference type="EMBL" id="CAH6787404.1"/>
    </source>
</evidence>
<evidence type="ECO:0000256" key="4">
    <source>
        <dbReference type="ARBA" id="ARBA00022606"/>
    </source>
</evidence>
<dbReference type="GO" id="GO:0033038">
    <property type="term" value="F:bitter taste receptor activity"/>
    <property type="evidence" value="ECO:0007669"/>
    <property type="project" value="InterPro"/>
</dbReference>
<keyword evidence="10" id="KW-0325">Glycoprotein</keyword>
<dbReference type="Pfam" id="PF05296">
    <property type="entry name" value="TAS2R"/>
    <property type="match status" value="1"/>
</dbReference>
<dbReference type="CDD" id="cd15016">
    <property type="entry name" value="7tm_TAS2R1"/>
    <property type="match status" value="1"/>
</dbReference>
<feature type="transmembrane region" description="Helical" evidence="14">
    <location>
        <begin position="177"/>
        <end position="201"/>
    </location>
</feature>
<dbReference type="GO" id="GO:0004930">
    <property type="term" value="F:G protein-coupled receptor activity"/>
    <property type="evidence" value="ECO:0007669"/>
    <property type="project" value="UniProtKB-KW"/>
</dbReference>
<dbReference type="SUPFAM" id="SSF81321">
    <property type="entry name" value="Family A G protein-coupled receptor-like"/>
    <property type="match status" value="1"/>
</dbReference>
<feature type="transmembrane region" description="Helical" evidence="14">
    <location>
        <begin position="83"/>
        <end position="105"/>
    </location>
</feature>
<keyword evidence="7 13" id="KW-0297">G-protein coupled receptor</keyword>
<evidence type="ECO:0000256" key="11">
    <source>
        <dbReference type="ARBA" id="ARBA00023224"/>
    </source>
</evidence>
<evidence type="ECO:0000256" key="12">
    <source>
        <dbReference type="RuleBase" id="RU004423"/>
    </source>
</evidence>
<keyword evidence="4 13" id="KW-0716">Sensory transduction</keyword>
<dbReference type="PANTHER" id="PTHR11394:SF149">
    <property type="entry name" value="TASTE RECEPTOR TYPE 2 MEMBER 1"/>
    <property type="match status" value="1"/>
</dbReference>
<feature type="transmembrane region" description="Helical" evidence="14">
    <location>
        <begin position="6"/>
        <end position="36"/>
    </location>
</feature>
<dbReference type="Proteomes" id="UP001152836">
    <property type="component" value="Unassembled WGS sequence"/>
</dbReference>
<dbReference type="GO" id="GO:0016020">
    <property type="term" value="C:membrane"/>
    <property type="evidence" value="ECO:0007669"/>
    <property type="project" value="UniProtKB-SubCell"/>
</dbReference>
<keyword evidence="3 13" id="KW-0919">Taste</keyword>
<sequence length="301" mass="34007">MLQGYTFFPFLVVVAQLFTGVLANGLIVVVNAIDLITRRKMAPLDLLLSCLATSRIILQLCVFLIQLGIFCFVKYSLFTDNIIFAFFINELSLWFATWLSVFYCAKIATISHPLFLWLKMRISRLVPWLILGSVLHATTIAVIHGRETSTIPKQVFTHLFSENSTQVIQIHAMPLSVFILGVTLPSLIFIVAVLLLIFSLCNHCRQMRTMAGTRESSRYGHISAMLSILSFFILYFSHYMVAIVISTQVFQLGSMSFLFCTLVIGIYPSLHSVILILGNPKLKQNAKMFIVHCKCCYCVRA</sequence>
<keyword evidence="16" id="KW-1185">Reference proteome</keyword>
<evidence type="ECO:0000256" key="13">
    <source>
        <dbReference type="RuleBase" id="RU004424"/>
    </source>
</evidence>
<comment type="caution">
    <text evidence="15">The sequence shown here is derived from an EMBL/GenBank/DDBJ whole genome shotgun (WGS) entry which is preliminary data.</text>
</comment>
<protein>
    <recommendedName>
        <fullName evidence="13">Taste receptor type 2</fullName>
    </recommendedName>
</protein>
<feature type="transmembrane region" description="Helical" evidence="14">
    <location>
        <begin position="222"/>
        <end position="250"/>
    </location>
</feature>
<dbReference type="Gene3D" id="1.20.1070.10">
    <property type="entry name" value="Rhodopsin 7-helix transmembrane proteins"/>
    <property type="match status" value="1"/>
</dbReference>
<dbReference type="AlphaFoldDB" id="A0AAU9Z3X1"/>
<dbReference type="FunFam" id="1.20.1070.10:FF:000055">
    <property type="entry name" value="Taste receptor type 2"/>
    <property type="match status" value="1"/>
</dbReference>
<evidence type="ECO:0000256" key="3">
    <source>
        <dbReference type="ARBA" id="ARBA00022480"/>
    </source>
</evidence>
<organism evidence="15 16">
    <name type="scientific">Phodopus roborovskii</name>
    <name type="common">Roborovski's desert hamster</name>
    <name type="synonym">Cricetulus roborovskii</name>
    <dbReference type="NCBI Taxonomy" id="109678"/>
    <lineage>
        <taxon>Eukaryota</taxon>
        <taxon>Metazoa</taxon>
        <taxon>Chordata</taxon>
        <taxon>Craniata</taxon>
        <taxon>Vertebrata</taxon>
        <taxon>Euteleostomi</taxon>
        <taxon>Mammalia</taxon>
        <taxon>Eutheria</taxon>
        <taxon>Euarchontoglires</taxon>
        <taxon>Glires</taxon>
        <taxon>Rodentia</taxon>
        <taxon>Myomorpha</taxon>
        <taxon>Muroidea</taxon>
        <taxon>Cricetidae</taxon>
        <taxon>Cricetinae</taxon>
        <taxon>Phodopus</taxon>
    </lineage>
</organism>
<feature type="transmembrane region" description="Helical" evidence="14">
    <location>
        <begin position="56"/>
        <end position="77"/>
    </location>
</feature>
<keyword evidence="6 14" id="KW-1133">Transmembrane helix</keyword>